<keyword evidence="4" id="KW-1185">Reference proteome</keyword>
<keyword evidence="2" id="KW-0812">Transmembrane</keyword>
<feature type="region of interest" description="Disordered" evidence="1">
    <location>
        <begin position="1"/>
        <end position="26"/>
    </location>
</feature>
<dbReference type="InterPro" id="IPR009781">
    <property type="entry name" value="DUF1345"/>
</dbReference>
<name>A0ABX1RBT5_9PSEU</name>
<organism evidence="3 4">
    <name type="scientific">Pseudonocardia xinjiangensis</name>
    <dbReference type="NCBI Taxonomy" id="75289"/>
    <lineage>
        <taxon>Bacteria</taxon>
        <taxon>Bacillati</taxon>
        <taxon>Actinomycetota</taxon>
        <taxon>Actinomycetes</taxon>
        <taxon>Pseudonocardiales</taxon>
        <taxon>Pseudonocardiaceae</taxon>
        <taxon>Pseudonocardia</taxon>
    </lineage>
</organism>
<evidence type="ECO:0000313" key="4">
    <source>
        <dbReference type="Proteomes" id="UP001296706"/>
    </source>
</evidence>
<feature type="transmembrane region" description="Helical" evidence="2">
    <location>
        <begin position="61"/>
        <end position="81"/>
    </location>
</feature>
<keyword evidence="2" id="KW-0472">Membrane</keyword>
<evidence type="ECO:0000313" key="3">
    <source>
        <dbReference type="EMBL" id="NMH76915.1"/>
    </source>
</evidence>
<dbReference type="Proteomes" id="UP001296706">
    <property type="component" value="Unassembled WGS sequence"/>
</dbReference>
<dbReference type="EMBL" id="JAAXKY010000015">
    <property type="protein sequence ID" value="NMH76915.1"/>
    <property type="molecule type" value="Genomic_DNA"/>
</dbReference>
<feature type="transmembrane region" description="Helical" evidence="2">
    <location>
        <begin position="209"/>
        <end position="231"/>
    </location>
</feature>
<evidence type="ECO:0000256" key="2">
    <source>
        <dbReference type="SAM" id="Phobius"/>
    </source>
</evidence>
<sequence>MTEPTTPADAEPGGAGTRRPAGSPARTAGRWAARAVDVLLLLTSLAAIVNPEDPEADLRPFMITSLLWIVVGSCYIGIRVVRVRRSSSGDQDWPERLARGRTSYLISLSTAIILLGSGLEIVGVEGTGDVADTIRTVNVITVLLAWAILHLSYAERYAQLCLGADDPPLSFPHTPAPTLLEFVYFSFTVGTTFVTSDVEIRSARARGMVLAHGLITFVYNTAILGLVVGLITST</sequence>
<dbReference type="Pfam" id="PF07077">
    <property type="entry name" value="DUF1345"/>
    <property type="match status" value="1"/>
</dbReference>
<feature type="transmembrane region" description="Helical" evidence="2">
    <location>
        <begin position="102"/>
        <end position="122"/>
    </location>
</feature>
<reference evidence="3 4" key="1">
    <citation type="submission" date="2020-04" db="EMBL/GenBank/DDBJ databases">
        <authorList>
            <person name="Klaysubun C."/>
            <person name="Duangmal K."/>
            <person name="Lipun K."/>
        </authorList>
    </citation>
    <scope>NUCLEOTIDE SEQUENCE [LARGE SCALE GENOMIC DNA]</scope>
    <source>
        <strain evidence="3 4">JCM 11839</strain>
    </source>
</reference>
<protein>
    <submittedName>
        <fullName evidence="3">DUF1345 domain-containing protein</fullName>
    </submittedName>
</protein>
<proteinExistence type="predicted"/>
<dbReference type="RefSeq" id="WP_169394987.1">
    <property type="nucleotide sequence ID" value="NZ_BAAAJH010000006.1"/>
</dbReference>
<gene>
    <name evidence="3" type="ORF">HF577_07365</name>
</gene>
<accession>A0ABX1RBT5</accession>
<feature type="transmembrane region" description="Helical" evidence="2">
    <location>
        <begin position="134"/>
        <end position="153"/>
    </location>
</feature>
<evidence type="ECO:0000256" key="1">
    <source>
        <dbReference type="SAM" id="MobiDB-lite"/>
    </source>
</evidence>
<keyword evidence="2" id="KW-1133">Transmembrane helix</keyword>
<comment type="caution">
    <text evidence="3">The sequence shown here is derived from an EMBL/GenBank/DDBJ whole genome shotgun (WGS) entry which is preliminary data.</text>
</comment>